<dbReference type="InterPro" id="IPR013149">
    <property type="entry name" value="ADH-like_C"/>
</dbReference>
<dbReference type="SUPFAM" id="SSF50129">
    <property type="entry name" value="GroES-like"/>
    <property type="match status" value="1"/>
</dbReference>
<evidence type="ECO:0000259" key="2">
    <source>
        <dbReference type="SMART" id="SM00829"/>
    </source>
</evidence>
<dbReference type="AlphaFoldDB" id="A0A6J7QAY8"/>
<keyword evidence="1" id="KW-0560">Oxidoreductase</keyword>
<evidence type="ECO:0000313" key="3">
    <source>
        <dbReference type="EMBL" id="CAB5014768.1"/>
    </source>
</evidence>
<dbReference type="InterPro" id="IPR011032">
    <property type="entry name" value="GroES-like_sf"/>
</dbReference>
<dbReference type="FunFam" id="3.40.50.720:FF:000121">
    <property type="entry name" value="Prostaglandin reductase 2"/>
    <property type="match status" value="1"/>
</dbReference>
<sequence>MNREWILARRPSGVATEDDFELRVTPFELPDLPPGHIVVRNSVFLCAPTMRNWMDPPSNSLYPSIELGTPVIATSSGRVLASTDDRFPVGCRVTGIGHWAEYDVVNSAVWPVRLVPEGDTLIEHMGPLGMNAMTAYFGVTAVGRPQAGETMLVSGAAGSTGSVAAQIGRILGCRVIGVAGGRAKCDYLTETLGLDGAIDYREGDLVAEVARLCPDGVDVFFDNVGGDILQAAIENMNRHGRVVLCGQISGYTESRPIDGPTNMMRVIYGAITMQGYLLGDYESELPRARDDLRRWTQEGQLVHREDIREGFENLPSVFGEILTGGNNGTLLVVVDDQSAVTQ</sequence>
<evidence type="ECO:0000256" key="1">
    <source>
        <dbReference type="ARBA" id="ARBA00023002"/>
    </source>
</evidence>
<dbReference type="Pfam" id="PF00107">
    <property type="entry name" value="ADH_zinc_N"/>
    <property type="match status" value="1"/>
</dbReference>
<protein>
    <submittedName>
        <fullName evidence="3">Unannotated protein</fullName>
    </submittedName>
</protein>
<dbReference type="Gene3D" id="3.40.50.720">
    <property type="entry name" value="NAD(P)-binding Rossmann-like Domain"/>
    <property type="match status" value="1"/>
</dbReference>
<dbReference type="GO" id="GO:0016628">
    <property type="term" value="F:oxidoreductase activity, acting on the CH-CH group of donors, NAD or NADP as acceptor"/>
    <property type="evidence" value="ECO:0007669"/>
    <property type="project" value="InterPro"/>
</dbReference>
<dbReference type="PANTHER" id="PTHR43205:SF7">
    <property type="entry name" value="PROSTAGLANDIN REDUCTASE 1"/>
    <property type="match status" value="1"/>
</dbReference>
<name>A0A6J7QAY8_9ZZZZ</name>
<organism evidence="3">
    <name type="scientific">freshwater metagenome</name>
    <dbReference type="NCBI Taxonomy" id="449393"/>
    <lineage>
        <taxon>unclassified sequences</taxon>
        <taxon>metagenomes</taxon>
        <taxon>ecological metagenomes</taxon>
    </lineage>
</organism>
<dbReference type="Pfam" id="PF16884">
    <property type="entry name" value="ADH_N_2"/>
    <property type="match status" value="1"/>
</dbReference>
<dbReference type="EMBL" id="CAFBOZ010000214">
    <property type="protein sequence ID" value="CAB5014768.1"/>
    <property type="molecule type" value="Genomic_DNA"/>
</dbReference>
<dbReference type="SMART" id="SM00829">
    <property type="entry name" value="PKS_ER"/>
    <property type="match status" value="1"/>
</dbReference>
<dbReference type="InterPro" id="IPR041694">
    <property type="entry name" value="ADH_N_2"/>
</dbReference>
<accession>A0A6J7QAY8</accession>
<reference evidence="3" key="1">
    <citation type="submission" date="2020-05" db="EMBL/GenBank/DDBJ databases">
        <authorList>
            <person name="Chiriac C."/>
            <person name="Salcher M."/>
            <person name="Ghai R."/>
            <person name="Kavagutti S V."/>
        </authorList>
    </citation>
    <scope>NUCLEOTIDE SEQUENCE</scope>
</reference>
<dbReference type="InterPro" id="IPR045010">
    <property type="entry name" value="MDR_fam"/>
</dbReference>
<dbReference type="CDD" id="cd05288">
    <property type="entry name" value="PGDH"/>
    <property type="match status" value="1"/>
</dbReference>
<dbReference type="Gene3D" id="3.90.180.10">
    <property type="entry name" value="Medium-chain alcohol dehydrogenases, catalytic domain"/>
    <property type="match status" value="1"/>
</dbReference>
<dbReference type="PANTHER" id="PTHR43205">
    <property type="entry name" value="PROSTAGLANDIN REDUCTASE"/>
    <property type="match status" value="1"/>
</dbReference>
<dbReference type="InterPro" id="IPR020843">
    <property type="entry name" value="ER"/>
</dbReference>
<dbReference type="InterPro" id="IPR036291">
    <property type="entry name" value="NAD(P)-bd_dom_sf"/>
</dbReference>
<feature type="domain" description="Enoyl reductase (ER)" evidence="2">
    <location>
        <begin position="15"/>
        <end position="332"/>
    </location>
</feature>
<gene>
    <name evidence="3" type="ORF">UFOPK3992_01399</name>
</gene>
<dbReference type="SUPFAM" id="SSF51735">
    <property type="entry name" value="NAD(P)-binding Rossmann-fold domains"/>
    <property type="match status" value="1"/>
</dbReference>
<proteinExistence type="predicted"/>